<protein>
    <submittedName>
        <fullName evidence="2">Uncharacterized protein</fullName>
    </submittedName>
</protein>
<comment type="caution">
    <text evidence="2">The sequence shown here is derived from an EMBL/GenBank/DDBJ whole genome shotgun (WGS) entry which is preliminary data.</text>
</comment>
<feature type="transmembrane region" description="Helical" evidence="1">
    <location>
        <begin position="125"/>
        <end position="145"/>
    </location>
</feature>
<reference evidence="3" key="1">
    <citation type="journal article" date="2019" name="Int. J. Syst. Evol. Microbiol.">
        <title>The Global Catalogue of Microorganisms (GCM) 10K type strain sequencing project: providing services to taxonomists for standard genome sequencing and annotation.</title>
        <authorList>
            <consortium name="The Broad Institute Genomics Platform"/>
            <consortium name="The Broad Institute Genome Sequencing Center for Infectious Disease"/>
            <person name="Wu L."/>
            <person name="Ma J."/>
        </authorList>
    </citation>
    <scope>NUCLEOTIDE SEQUENCE [LARGE SCALE GENOMIC DNA]</scope>
    <source>
        <strain evidence="3">JCM 31920</strain>
    </source>
</reference>
<feature type="transmembrane region" description="Helical" evidence="1">
    <location>
        <begin position="63"/>
        <end position="82"/>
    </location>
</feature>
<evidence type="ECO:0000256" key="1">
    <source>
        <dbReference type="SAM" id="Phobius"/>
    </source>
</evidence>
<dbReference type="RefSeq" id="WP_345026184.1">
    <property type="nucleotide sequence ID" value="NZ_BAABEY010000001.1"/>
</dbReference>
<proteinExistence type="predicted"/>
<evidence type="ECO:0000313" key="3">
    <source>
        <dbReference type="Proteomes" id="UP001501508"/>
    </source>
</evidence>
<name>A0ABP8LKY7_9BACT</name>
<feature type="transmembrane region" description="Helical" evidence="1">
    <location>
        <begin position="94"/>
        <end position="119"/>
    </location>
</feature>
<evidence type="ECO:0000313" key="2">
    <source>
        <dbReference type="EMBL" id="GAA4431617.1"/>
    </source>
</evidence>
<keyword evidence="1" id="KW-0812">Transmembrane</keyword>
<keyword evidence="1" id="KW-1133">Transmembrane helix</keyword>
<feature type="transmembrane region" description="Helical" evidence="1">
    <location>
        <begin position="9"/>
        <end position="28"/>
    </location>
</feature>
<sequence length="156" mass="17896">MYKIPLLPGYFRWIGASLLLFTILLYLFDSQRRGIPFNMRTFVLVNETPFQETSILSMSEVDITLTVLLLSLLLGLAFITFARKKVEDEMMNTLRLYAWSWSIIFIMAANLIVTVLVFGIPFASFAILFPHALLVCHLAIFHISLRRLNAGVSYEK</sequence>
<organism evidence="2 3">
    <name type="scientific">Ravibacter arvi</name>
    <dbReference type="NCBI Taxonomy" id="2051041"/>
    <lineage>
        <taxon>Bacteria</taxon>
        <taxon>Pseudomonadati</taxon>
        <taxon>Bacteroidota</taxon>
        <taxon>Cytophagia</taxon>
        <taxon>Cytophagales</taxon>
        <taxon>Spirosomataceae</taxon>
        <taxon>Ravibacter</taxon>
    </lineage>
</organism>
<gene>
    <name evidence="2" type="ORF">GCM10023091_02590</name>
</gene>
<keyword evidence="1" id="KW-0472">Membrane</keyword>
<dbReference type="EMBL" id="BAABEY010000001">
    <property type="protein sequence ID" value="GAA4431617.1"/>
    <property type="molecule type" value="Genomic_DNA"/>
</dbReference>
<dbReference type="Proteomes" id="UP001501508">
    <property type="component" value="Unassembled WGS sequence"/>
</dbReference>
<accession>A0ABP8LKY7</accession>
<keyword evidence="3" id="KW-1185">Reference proteome</keyword>